<evidence type="ECO:0000256" key="1">
    <source>
        <dbReference type="SAM" id="MobiDB-lite"/>
    </source>
</evidence>
<gene>
    <name evidence="2" type="ORF">HCN56_13325</name>
</gene>
<dbReference type="AlphaFoldDB" id="A0A7X6HZD4"/>
<evidence type="ECO:0000313" key="3">
    <source>
        <dbReference type="Proteomes" id="UP000578686"/>
    </source>
</evidence>
<keyword evidence="3" id="KW-1185">Reference proteome</keyword>
<protein>
    <submittedName>
        <fullName evidence="2">Uncharacterized protein</fullName>
    </submittedName>
</protein>
<dbReference type="InterPro" id="IPR010310">
    <property type="entry name" value="T7SS_ESAT-6-like"/>
</dbReference>
<reference evidence="2 3" key="1">
    <citation type="submission" date="2020-03" db="EMBL/GenBank/DDBJ databases">
        <title>Draft genome of Streptomyces sp. ventii, isolated from the Axial Seamount in the Pacific Ocean, and resequencing of the two type strains Streptomyces lonarensis strain NCL 716 and Streptomyces bohaiensis strain 11A07.</title>
        <authorList>
            <person name="Loughran R.M."/>
            <person name="Pfannmuller K.M."/>
            <person name="Wasson B.J."/>
            <person name="Deadmond M.C."/>
            <person name="Paddock B.E."/>
            <person name="Koyack M.J."/>
            <person name="Gallegos D.A."/>
            <person name="Mitchell E.A."/>
            <person name="Ushijima B."/>
            <person name="Saw J.H."/>
            <person name="Mcphail K.L."/>
            <person name="Videau P."/>
        </authorList>
    </citation>
    <scope>NUCLEOTIDE SEQUENCE [LARGE SCALE GENOMIC DNA]</scope>
    <source>
        <strain evidence="2 3">NCL716</strain>
    </source>
</reference>
<evidence type="ECO:0000313" key="2">
    <source>
        <dbReference type="EMBL" id="NJQ06538.1"/>
    </source>
</evidence>
<feature type="region of interest" description="Disordered" evidence="1">
    <location>
        <begin position="89"/>
        <end position="108"/>
    </location>
</feature>
<sequence>MSASEQSATRSGIQTLNSTASSIDQCLASVRNIQHNLLSSYQGSDGKAAGDLIAKWIGNAEIVLGNLRSMEQTLEHTLVEYGAQQAQSRDEIQQQQRQGDAVFDALSG</sequence>
<dbReference type="EMBL" id="JAAVJD010000091">
    <property type="protein sequence ID" value="NJQ06538.1"/>
    <property type="molecule type" value="Genomic_DNA"/>
</dbReference>
<name>A0A7X6HZD4_9ACTN</name>
<proteinExistence type="predicted"/>
<dbReference type="SUPFAM" id="SSF140453">
    <property type="entry name" value="EsxAB dimer-like"/>
    <property type="match status" value="1"/>
</dbReference>
<comment type="caution">
    <text evidence="2">The sequence shown here is derived from an EMBL/GenBank/DDBJ whole genome shotgun (WGS) entry which is preliminary data.</text>
</comment>
<dbReference type="Pfam" id="PF06013">
    <property type="entry name" value="WXG100"/>
    <property type="match status" value="1"/>
</dbReference>
<dbReference type="RefSeq" id="WP_167970715.1">
    <property type="nucleotide sequence ID" value="NZ_BHZG01000214.1"/>
</dbReference>
<dbReference type="InterPro" id="IPR036689">
    <property type="entry name" value="ESAT-6-like_sf"/>
</dbReference>
<accession>A0A7X6HZD4</accession>
<organism evidence="2 3">
    <name type="scientific">Streptomyces lonarensis</name>
    <dbReference type="NCBI Taxonomy" id="700599"/>
    <lineage>
        <taxon>Bacteria</taxon>
        <taxon>Bacillati</taxon>
        <taxon>Actinomycetota</taxon>
        <taxon>Actinomycetes</taxon>
        <taxon>Kitasatosporales</taxon>
        <taxon>Streptomycetaceae</taxon>
        <taxon>Streptomyces</taxon>
    </lineage>
</organism>
<dbReference type="Proteomes" id="UP000578686">
    <property type="component" value="Unassembled WGS sequence"/>
</dbReference>
<dbReference type="Gene3D" id="1.10.287.1060">
    <property type="entry name" value="ESAT-6-like"/>
    <property type="match status" value="1"/>
</dbReference>